<evidence type="ECO:0000259" key="5">
    <source>
        <dbReference type="Pfam" id="PF20511"/>
    </source>
</evidence>
<dbReference type="AlphaFoldDB" id="A0A9D1E317"/>
<feature type="binding site" evidence="3">
    <location>
        <position position="94"/>
    </location>
    <ligand>
        <name>Zn(2+)</name>
        <dbReference type="ChEBI" id="CHEBI:29105"/>
    </ligand>
</feature>
<dbReference type="SUPFAM" id="SSF51182">
    <property type="entry name" value="RmlC-like cupins"/>
    <property type="match status" value="1"/>
</dbReference>
<evidence type="ECO:0000313" key="7">
    <source>
        <dbReference type="Proteomes" id="UP000824200"/>
    </source>
</evidence>
<feature type="active site" evidence="4">
    <location>
        <position position="189"/>
    </location>
</feature>
<dbReference type="Pfam" id="PF20511">
    <property type="entry name" value="PMI_typeI_cat"/>
    <property type="match status" value="1"/>
</dbReference>
<feature type="binding site" evidence="3">
    <location>
        <position position="169"/>
    </location>
    <ligand>
        <name>Zn(2+)</name>
        <dbReference type="ChEBI" id="CHEBI:29105"/>
    </ligand>
</feature>
<dbReference type="InterPro" id="IPR014628">
    <property type="entry name" value="Man6P_isomerase_Firm_short"/>
</dbReference>
<protein>
    <submittedName>
        <fullName evidence="6">Class I mannose-6-phosphate isomerase</fullName>
    </submittedName>
</protein>
<dbReference type="Gene3D" id="2.60.120.10">
    <property type="entry name" value="Jelly Rolls"/>
    <property type="match status" value="1"/>
</dbReference>
<dbReference type="InterPro" id="IPR046457">
    <property type="entry name" value="PMI_typeI_cat"/>
</dbReference>
<evidence type="ECO:0000313" key="6">
    <source>
        <dbReference type="EMBL" id="HIR65351.1"/>
    </source>
</evidence>
<evidence type="ECO:0000256" key="1">
    <source>
        <dbReference type="ARBA" id="ARBA00022723"/>
    </source>
</evidence>
<evidence type="ECO:0000256" key="4">
    <source>
        <dbReference type="PIRSR" id="PIRSR036894-2"/>
    </source>
</evidence>
<dbReference type="PANTHER" id="PTHR42742">
    <property type="entry name" value="TRANSCRIPTIONAL REPRESSOR MPRA"/>
    <property type="match status" value="1"/>
</dbReference>
<sequence>MIVKLKAPTKNYIWGGDKLKEKWHKQSDENIAESWELSFCKGDESVVAEGKFAGKKLSDVTTRKDWGKNCNCFDVFPTLVKLIDAKQNLSVQVHPDDEYALKNEGQLGKTEMWYILDADDGAGLYLGLNKTMTAEEFLQAVKDKTVCNFLNFVPVKAGDTYFVQSGTFHAIGAGVTLLEVQQNSTLTYRVYDFDRVGKDGKPRPLHLDKAMKVGNLNKYIPPDARRGEFLGGCKYFSAYRYSGEKSLCMPDSYLAVTAIDGDVQVDKLLLQQGETAFVSAGEKICVSGGSYVVTCVEG</sequence>
<keyword evidence="1 3" id="KW-0479">Metal-binding</keyword>
<comment type="cofactor">
    <cofactor evidence="3">
        <name>Zn(2+)</name>
        <dbReference type="ChEBI" id="CHEBI:29105"/>
    </cofactor>
    <text evidence="3">Binds 1 zinc ion per subunit.</text>
</comment>
<comment type="caution">
    <text evidence="6">The sequence shown here is derived from an EMBL/GenBank/DDBJ whole genome shotgun (WGS) entry which is preliminary data.</text>
</comment>
<evidence type="ECO:0000256" key="3">
    <source>
        <dbReference type="PIRSR" id="PIRSR036894-1"/>
    </source>
</evidence>
<dbReference type="GO" id="GO:0004476">
    <property type="term" value="F:mannose-6-phosphate isomerase activity"/>
    <property type="evidence" value="ECO:0007669"/>
    <property type="project" value="InterPro"/>
</dbReference>
<gene>
    <name evidence="6" type="ORF">IAC95_00450</name>
</gene>
<accession>A0A9D1E317</accession>
<dbReference type="GO" id="GO:0008270">
    <property type="term" value="F:zinc ion binding"/>
    <property type="evidence" value="ECO:0007669"/>
    <property type="project" value="InterPro"/>
</dbReference>
<reference evidence="6" key="2">
    <citation type="journal article" date="2021" name="PeerJ">
        <title>Extensive microbial diversity within the chicken gut microbiome revealed by metagenomics and culture.</title>
        <authorList>
            <person name="Gilroy R."/>
            <person name="Ravi A."/>
            <person name="Getino M."/>
            <person name="Pursley I."/>
            <person name="Horton D.L."/>
            <person name="Alikhan N.F."/>
            <person name="Baker D."/>
            <person name="Gharbi K."/>
            <person name="Hall N."/>
            <person name="Watson M."/>
            <person name="Adriaenssens E.M."/>
            <person name="Foster-Nyarko E."/>
            <person name="Jarju S."/>
            <person name="Secka A."/>
            <person name="Antonio M."/>
            <person name="Oren A."/>
            <person name="Chaudhuri R.R."/>
            <person name="La Ragione R."/>
            <person name="Hildebrand F."/>
            <person name="Pallen M.J."/>
        </authorList>
    </citation>
    <scope>NUCLEOTIDE SEQUENCE</scope>
    <source>
        <strain evidence="6">CHK121-14286</strain>
    </source>
</reference>
<dbReference type="InterPro" id="IPR014710">
    <property type="entry name" value="RmlC-like_jellyroll"/>
</dbReference>
<feature type="domain" description="Phosphomannose isomerase type I catalytic" evidence="5">
    <location>
        <begin position="3"/>
        <end position="100"/>
    </location>
</feature>
<dbReference type="InterPro" id="IPR011051">
    <property type="entry name" value="RmlC_Cupin_sf"/>
</dbReference>
<dbReference type="CDD" id="cd07010">
    <property type="entry name" value="cupin_PMI_type_I_N_bac"/>
    <property type="match status" value="1"/>
</dbReference>
<reference evidence="6" key="1">
    <citation type="submission" date="2020-10" db="EMBL/GenBank/DDBJ databases">
        <authorList>
            <person name="Gilroy R."/>
        </authorList>
    </citation>
    <scope>NUCLEOTIDE SEQUENCE</scope>
    <source>
        <strain evidence="6">CHK121-14286</strain>
    </source>
</reference>
<dbReference type="Proteomes" id="UP000824200">
    <property type="component" value="Unassembled WGS sequence"/>
</dbReference>
<dbReference type="EMBL" id="DVHL01000006">
    <property type="protein sequence ID" value="HIR65351.1"/>
    <property type="molecule type" value="Genomic_DNA"/>
</dbReference>
<proteinExistence type="predicted"/>
<keyword evidence="2 3" id="KW-0862">Zinc</keyword>
<name>A0A9D1E317_9BACT</name>
<dbReference type="GO" id="GO:0005975">
    <property type="term" value="P:carbohydrate metabolic process"/>
    <property type="evidence" value="ECO:0007669"/>
    <property type="project" value="InterPro"/>
</dbReference>
<dbReference type="PANTHER" id="PTHR42742:SF3">
    <property type="entry name" value="FRUCTOKINASE"/>
    <property type="match status" value="1"/>
</dbReference>
<keyword evidence="6" id="KW-0413">Isomerase</keyword>
<feature type="binding site" evidence="3">
    <location>
        <position position="111"/>
    </location>
    <ligand>
        <name>Zn(2+)</name>
        <dbReference type="ChEBI" id="CHEBI:29105"/>
    </ligand>
</feature>
<organism evidence="6 7">
    <name type="scientific">Candidatus Fimimonas gallinarum</name>
    <dbReference type="NCBI Taxonomy" id="2840821"/>
    <lineage>
        <taxon>Bacteria</taxon>
        <taxon>Pseudomonadati</taxon>
        <taxon>Myxococcota</taxon>
        <taxon>Myxococcia</taxon>
        <taxon>Myxococcales</taxon>
        <taxon>Cystobacterineae</taxon>
        <taxon>Myxococcaceae</taxon>
        <taxon>Myxococcaceae incertae sedis</taxon>
        <taxon>Candidatus Fimimonas</taxon>
    </lineage>
</organism>
<dbReference type="PIRSF" id="PIRSF036894">
    <property type="entry name" value="PMI_Firm_short"/>
    <property type="match status" value="1"/>
</dbReference>
<evidence type="ECO:0000256" key="2">
    <source>
        <dbReference type="ARBA" id="ARBA00022833"/>
    </source>
</evidence>
<dbReference type="InterPro" id="IPR051804">
    <property type="entry name" value="Carb_Metab_Reg_Kinase/Isom"/>
</dbReference>